<gene>
    <name evidence="2" type="ORF">CAEBREN_24472</name>
</gene>
<evidence type="ECO:0000313" key="3">
    <source>
        <dbReference type="Proteomes" id="UP000008068"/>
    </source>
</evidence>
<feature type="compositionally biased region" description="Basic and acidic residues" evidence="1">
    <location>
        <begin position="109"/>
        <end position="130"/>
    </location>
</feature>
<protein>
    <submittedName>
        <fullName evidence="2">Uncharacterized protein</fullName>
    </submittedName>
</protein>
<feature type="compositionally biased region" description="Polar residues" evidence="1">
    <location>
        <begin position="24"/>
        <end position="39"/>
    </location>
</feature>
<evidence type="ECO:0000256" key="1">
    <source>
        <dbReference type="SAM" id="MobiDB-lite"/>
    </source>
</evidence>
<organism evidence="3">
    <name type="scientific">Caenorhabditis brenneri</name>
    <name type="common">Nematode worm</name>
    <dbReference type="NCBI Taxonomy" id="135651"/>
    <lineage>
        <taxon>Eukaryota</taxon>
        <taxon>Metazoa</taxon>
        <taxon>Ecdysozoa</taxon>
        <taxon>Nematoda</taxon>
        <taxon>Chromadorea</taxon>
        <taxon>Rhabditida</taxon>
        <taxon>Rhabditina</taxon>
        <taxon>Rhabditomorpha</taxon>
        <taxon>Rhabditoidea</taxon>
        <taxon>Rhabditidae</taxon>
        <taxon>Peloderinae</taxon>
        <taxon>Caenorhabditis</taxon>
    </lineage>
</organism>
<dbReference type="AlphaFoldDB" id="G0NB75"/>
<feature type="region of interest" description="Disordered" evidence="1">
    <location>
        <begin position="1"/>
        <end position="130"/>
    </location>
</feature>
<dbReference type="OrthoDB" id="5816839at2759"/>
<evidence type="ECO:0000313" key="2">
    <source>
        <dbReference type="EMBL" id="EGT56866.1"/>
    </source>
</evidence>
<name>G0NB75_CAEBE</name>
<feature type="compositionally biased region" description="Basic residues" evidence="1">
    <location>
        <begin position="175"/>
        <end position="189"/>
    </location>
</feature>
<accession>G0NB75</accession>
<sequence length="233" mass="27082">MRRSQRTKTAVVAQEEKLLEQASLPRSSRISQDQAPTSSEKSKGVGLGNNKPTKKEKIAAARQRYSRLTEHEPEHNPLPLPYDLEAEERKTKKNRLEAQRNKYHAMTPEQRREYNSKRTELGRKRRREEDQILARAERAIGPPELLAKAELIRAKRKKNAERAKRRYDSMTQAEKRKHNTGRSVARRVRTVGSRDSYLEPYDESSNDWSMQGPLDSHNEDDDGNDDDYLSEDE</sequence>
<dbReference type="InParanoid" id="G0NB75"/>
<dbReference type="HOGENOM" id="CLU_1344308_0_0_1"/>
<dbReference type="PANTHER" id="PTHR22084">
    <property type="entry name" value="GEX INTERACTING PROTEIN PROTEIN 4"/>
    <property type="match status" value="1"/>
</dbReference>
<feature type="region of interest" description="Disordered" evidence="1">
    <location>
        <begin position="151"/>
        <end position="233"/>
    </location>
</feature>
<dbReference type="STRING" id="135651.G0NB75"/>
<feature type="compositionally biased region" description="Acidic residues" evidence="1">
    <location>
        <begin position="218"/>
        <end position="233"/>
    </location>
</feature>
<keyword evidence="3" id="KW-1185">Reference proteome</keyword>
<feature type="compositionally biased region" description="Basic and acidic residues" evidence="1">
    <location>
        <begin position="87"/>
        <end position="100"/>
    </location>
</feature>
<dbReference type="PANTHER" id="PTHR22084:SF1">
    <property type="entry name" value="BZIP DOMAIN-CONTAINING PROTEIN-RELATED"/>
    <property type="match status" value="1"/>
</dbReference>
<proteinExistence type="predicted"/>
<dbReference type="EMBL" id="GL379857">
    <property type="protein sequence ID" value="EGT56866.1"/>
    <property type="molecule type" value="Genomic_DNA"/>
</dbReference>
<reference evidence="3" key="1">
    <citation type="submission" date="2011-07" db="EMBL/GenBank/DDBJ databases">
        <authorList>
            <consortium name="Caenorhabditis brenneri Sequencing and Analysis Consortium"/>
            <person name="Wilson R.K."/>
        </authorList>
    </citation>
    <scope>NUCLEOTIDE SEQUENCE [LARGE SCALE GENOMIC DNA]</scope>
    <source>
        <strain evidence="3">PB2801</strain>
    </source>
</reference>
<dbReference type="Proteomes" id="UP000008068">
    <property type="component" value="Unassembled WGS sequence"/>
</dbReference>